<dbReference type="AlphaFoldDB" id="A0A939NI00"/>
<sequence length="61" mass="6925">MKPNELNQSVYADTSDTSMFQDVTNDINLNVTNGNYQIDFDNLDSVYVVKLIALMTAMHNH</sequence>
<dbReference type="InterPro" id="IPR008966">
    <property type="entry name" value="Adhesion_dom_sf"/>
</dbReference>
<protein>
    <recommendedName>
        <fullName evidence="1">Fibrinogen-binding domain-containing protein</fullName>
    </recommendedName>
</protein>
<dbReference type="InterPro" id="IPR011266">
    <property type="entry name" value="Adhesin_Fg-bd_dom_2"/>
</dbReference>
<organism evidence="2">
    <name type="scientific">Staphylococcus xylosus</name>
    <dbReference type="NCBI Taxonomy" id="1288"/>
    <lineage>
        <taxon>Bacteria</taxon>
        <taxon>Bacillati</taxon>
        <taxon>Bacillota</taxon>
        <taxon>Bacilli</taxon>
        <taxon>Bacillales</taxon>
        <taxon>Staphylococcaceae</taxon>
        <taxon>Staphylococcus</taxon>
    </lineage>
</organism>
<reference evidence="2" key="1">
    <citation type="submission" date="2021-03" db="EMBL/GenBank/DDBJ databases">
        <title>Molecular epidemiology and mechanisms of colistin and carbapenem resistance in Enterobacteriaceae from clinical isolates, the environment and porcine samples in Pretoria, South Africa.</title>
        <authorList>
            <person name="Bogoshi D."/>
            <person name="Mbelle N.M."/>
            <person name="Naidoo V."/>
            <person name="Osei Sekyere J."/>
        </authorList>
    </citation>
    <scope>NUCLEOTIDE SEQUENCE</scope>
    <source>
        <strain evidence="2">ESB009</strain>
    </source>
</reference>
<dbReference type="Pfam" id="PF10425">
    <property type="entry name" value="SdrG_C_C"/>
    <property type="match status" value="1"/>
</dbReference>
<dbReference type="Gene3D" id="2.60.40.1290">
    <property type="match status" value="1"/>
</dbReference>
<accession>A0A939NI00</accession>
<dbReference type="GO" id="GO:0007155">
    <property type="term" value="P:cell adhesion"/>
    <property type="evidence" value="ECO:0007669"/>
    <property type="project" value="InterPro"/>
</dbReference>
<dbReference type="SUPFAM" id="SSF49401">
    <property type="entry name" value="Bacterial adhesins"/>
    <property type="match status" value="1"/>
</dbReference>
<comment type="caution">
    <text evidence="2">The sequence shown here is derived from an EMBL/GenBank/DDBJ whole genome shotgun (WGS) entry which is preliminary data.</text>
</comment>
<dbReference type="EMBL" id="JAGETT010000102">
    <property type="protein sequence ID" value="MBO1920042.1"/>
    <property type="molecule type" value="Genomic_DNA"/>
</dbReference>
<gene>
    <name evidence="2" type="ORF">J4710_10065</name>
</gene>
<name>A0A939NI00_STAXY</name>
<proteinExistence type="predicted"/>
<evidence type="ECO:0000313" key="2">
    <source>
        <dbReference type="EMBL" id="MBO1920042.1"/>
    </source>
</evidence>
<evidence type="ECO:0000259" key="1">
    <source>
        <dbReference type="Pfam" id="PF10425"/>
    </source>
</evidence>
<feature type="domain" description="Fibrinogen-binding" evidence="1">
    <location>
        <begin position="4"/>
        <end position="52"/>
    </location>
</feature>